<feature type="transmembrane region" description="Helical" evidence="1">
    <location>
        <begin position="12"/>
        <end position="32"/>
    </location>
</feature>
<comment type="caution">
    <text evidence="2">The sequence shown here is derived from an EMBL/GenBank/DDBJ whole genome shotgun (WGS) entry which is preliminary data.</text>
</comment>
<proteinExistence type="predicted"/>
<evidence type="ECO:0000313" key="2">
    <source>
        <dbReference type="EMBL" id="HIU64048.1"/>
    </source>
</evidence>
<evidence type="ECO:0000256" key="1">
    <source>
        <dbReference type="SAM" id="Phobius"/>
    </source>
</evidence>
<accession>A0A9D1MP06</accession>
<dbReference type="PANTHER" id="PTHR43801:SF1">
    <property type="entry name" value="POLYPRENYL SYNTHETASE"/>
    <property type="match status" value="1"/>
</dbReference>
<organism evidence="2 3">
    <name type="scientific">Candidatus Avacidaminococcus intestinavium</name>
    <dbReference type="NCBI Taxonomy" id="2840684"/>
    <lineage>
        <taxon>Bacteria</taxon>
        <taxon>Bacillati</taxon>
        <taxon>Bacillota</taxon>
        <taxon>Negativicutes</taxon>
        <taxon>Acidaminococcales</taxon>
        <taxon>Acidaminococcaceae</taxon>
        <taxon>Acidaminococcaceae incertae sedis</taxon>
        <taxon>Candidatus Avacidaminococcus</taxon>
    </lineage>
</organism>
<keyword evidence="1" id="KW-1133">Transmembrane helix</keyword>
<sequence length="243" mass="27175">MVDIVLKPKKRIFISLTILGILFIALITYCFWRVSQPGLADINAYLPTLFGVVGGILIAIFLCAVLGIVLAVMGIPIIPILYVWGWKTVNIFFPLAVFLGRVFNLPRQRIEQSFIELSNHLVRNQKIKVTPKQLLILTPHCIQLDTCPYKITRDIKNCHKCGRCNVGALLTLAERYDINMAVVNGGTLARQVVKNIRPRAIIAVACERDLTSGIQDVFPLPVLGVLNERPCGPCFNTRVDLKR</sequence>
<dbReference type="Pfam" id="PF01976">
    <property type="entry name" value="DUF116"/>
    <property type="match status" value="1"/>
</dbReference>
<reference evidence="2" key="1">
    <citation type="submission" date="2020-10" db="EMBL/GenBank/DDBJ databases">
        <authorList>
            <person name="Gilroy R."/>
        </authorList>
    </citation>
    <scope>NUCLEOTIDE SEQUENCE</scope>
    <source>
        <strain evidence="2">CHK160-1198</strain>
    </source>
</reference>
<dbReference type="InterPro" id="IPR002829">
    <property type="entry name" value="DUF116"/>
</dbReference>
<gene>
    <name evidence="2" type="ORF">IAB06_03270</name>
</gene>
<dbReference type="Proteomes" id="UP000824099">
    <property type="component" value="Unassembled WGS sequence"/>
</dbReference>
<keyword evidence="1" id="KW-0472">Membrane</keyword>
<reference evidence="2" key="2">
    <citation type="journal article" date="2021" name="PeerJ">
        <title>Extensive microbial diversity within the chicken gut microbiome revealed by metagenomics and culture.</title>
        <authorList>
            <person name="Gilroy R."/>
            <person name="Ravi A."/>
            <person name="Getino M."/>
            <person name="Pursley I."/>
            <person name="Horton D.L."/>
            <person name="Alikhan N.F."/>
            <person name="Baker D."/>
            <person name="Gharbi K."/>
            <person name="Hall N."/>
            <person name="Watson M."/>
            <person name="Adriaenssens E.M."/>
            <person name="Foster-Nyarko E."/>
            <person name="Jarju S."/>
            <person name="Secka A."/>
            <person name="Antonio M."/>
            <person name="Oren A."/>
            <person name="Chaudhuri R.R."/>
            <person name="La Ragione R."/>
            <person name="Hildebrand F."/>
            <person name="Pallen M.J."/>
        </authorList>
    </citation>
    <scope>NUCLEOTIDE SEQUENCE</scope>
    <source>
        <strain evidence="2">CHK160-1198</strain>
    </source>
</reference>
<protein>
    <submittedName>
        <fullName evidence="2">DUF116 domain-containing protein</fullName>
    </submittedName>
</protein>
<evidence type="ECO:0000313" key="3">
    <source>
        <dbReference type="Proteomes" id="UP000824099"/>
    </source>
</evidence>
<dbReference type="PANTHER" id="PTHR43801">
    <property type="entry name" value="NUCLEOTIDE-BINDING PROTEIN-RELATED"/>
    <property type="match status" value="1"/>
</dbReference>
<dbReference type="EMBL" id="DVNI01000045">
    <property type="protein sequence ID" value="HIU64048.1"/>
    <property type="molecule type" value="Genomic_DNA"/>
</dbReference>
<dbReference type="AlphaFoldDB" id="A0A9D1MP06"/>
<keyword evidence="1" id="KW-0812">Transmembrane</keyword>
<feature type="transmembrane region" description="Helical" evidence="1">
    <location>
        <begin position="44"/>
        <end position="77"/>
    </location>
</feature>
<feature type="non-terminal residue" evidence="2">
    <location>
        <position position="243"/>
    </location>
</feature>
<name>A0A9D1MP06_9FIRM</name>
<feature type="transmembrane region" description="Helical" evidence="1">
    <location>
        <begin position="83"/>
        <end position="103"/>
    </location>
</feature>